<evidence type="ECO:0000313" key="1">
    <source>
        <dbReference type="EMBL" id="KGF32935.1"/>
    </source>
</evidence>
<dbReference type="EMBL" id="JRNN01000096">
    <property type="protein sequence ID" value="KGF32935.1"/>
    <property type="molecule type" value="Genomic_DNA"/>
</dbReference>
<dbReference type="Proteomes" id="UP000029556">
    <property type="component" value="Unassembled WGS sequence"/>
</dbReference>
<reference evidence="1 2" key="1">
    <citation type="submission" date="2014-07" db="EMBL/GenBank/DDBJ databases">
        <authorList>
            <person name="McCorrison J."/>
            <person name="Sanka R."/>
            <person name="Torralba M."/>
            <person name="Gillis M."/>
            <person name="Haft D.H."/>
            <person name="Methe B."/>
            <person name="Sutton G."/>
            <person name="Nelson K.E."/>
        </authorList>
    </citation>
    <scope>NUCLEOTIDE SEQUENCE [LARGE SCALE GENOMIC DNA]</scope>
    <source>
        <strain evidence="1 2">DNF00853</strain>
    </source>
</reference>
<dbReference type="AlphaFoldDB" id="A0A095ZDV3"/>
<organism evidence="1 2">
    <name type="scientific">Hoylesella buccalis DNF00853</name>
    <dbReference type="NCBI Taxonomy" id="1401074"/>
    <lineage>
        <taxon>Bacteria</taxon>
        <taxon>Pseudomonadati</taxon>
        <taxon>Bacteroidota</taxon>
        <taxon>Bacteroidia</taxon>
        <taxon>Bacteroidales</taxon>
        <taxon>Prevotellaceae</taxon>
        <taxon>Hoylesella</taxon>
    </lineage>
</organism>
<name>A0A095ZDV3_9BACT</name>
<dbReference type="RefSeq" id="WP_036875000.1">
    <property type="nucleotide sequence ID" value="NZ_JRNN01000096.1"/>
</dbReference>
<sequence length="89" mass="9857">MYHLIEKLARIGTDKLLHFNACLFVAYLTARLLPCCTVERMLAGFAFAILIGFGKELYDEAQEGNMFDWHDLLADVAGAAVGAVMVMVM</sequence>
<evidence type="ECO:0000313" key="2">
    <source>
        <dbReference type="Proteomes" id="UP000029556"/>
    </source>
</evidence>
<protein>
    <submittedName>
        <fullName evidence="1">Uncharacterized protein</fullName>
    </submittedName>
</protein>
<proteinExistence type="predicted"/>
<accession>A0A095ZDV3</accession>
<comment type="caution">
    <text evidence="1">The sequence shown here is derived from an EMBL/GenBank/DDBJ whole genome shotgun (WGS) entry which is preliminary data.</text>
</comment>
<gene>
    <name evidence="1" type="ORF">HMPREF2137_12445</name>
</gene>